<dbReference type="InterPro" id="IPR048020">
    <property type="entry name" value="Transpos_IS3"/>
</dbReference>
<proteinExistence type="predicted"/>
<evidence type="ECO:0000313" key="4">
    <source>
        <dbReference type="Proteomes" id="UP001297600"/>
    </source>
</evidence>
<dbReference type="InterPro" id="IPR001584">
    <property type="entry name" value="Integrase_cat-core"/>
</dbReference>
<dbReference type="RefSeq" id="WP_237978550.1">
    <property type="nucleotide sequence ID" value="NZ_JAKNCT010000005.1"/>
</dbReference>
<feature type="domain" description="Integrase catalytic" evidence="2">
    <location>
        <begin position="64"/>
        <end position="233"/>
    </location>
</feature>
<dbReference type="PANTHER" id="PTHR46889:SF4">
    <property type="entry name" value="TRANSPOSASE INSO FOR INSERTION SEQUENCE ELEMENT IS911B-RELATED"/>
    <property type="match status" value="1"/>
</dbReference>
<comment type="caution">
    <text evidence="3">The sequence shown here is derived from an EMBL/GenBank/DDBJ whole genome shotgun (WGS) entry which is preliminary data.</text>
</comment>
<organism evidence="3 4">
    <name type="scientific">Mesosutterella porci</name>
    <dbReference type="NCBI Taxonomy" id="2915351"/>
    <lineage>
        <taxon>Bacteria</taxon>
        <taxon>Pseudomonadati</taxon>
        <taxon>Pseudomonadota</taxon>
        <taxon>Betaproteobacteria</taxon>
        <taxon>Burkholderiales</taxon>
        <taxon>Sutterellaceae</taxon>
        <taxon>Mesosutterella</taxon>
    </lineage>
</organism>
<accession>A0ABS9MRP0</accession>
<dbReference type="SUPFAM" id="SSF53098">
    <property type="entry name" value="Ribonuclease H-like"/>
    <property type="match status" value="1"/>
</dbReference>
<dbReference type="InterPro" id="IPR036397">
    <property type="entry name" value="RNaseH_sf"/>
</dbReference>
<protein>
    <submittedName>
        <fullName evidence="3">IS3 family transposase</fullName>
    </submittedName>
</protein>
<name>A0ABS9MRP0_9BURK</name>
<dbReference type="NCBIfam" id="NF033516">
    <property type="entry name" value="transpos_IS3"/>
    <property type="match status" value="1"/>
</dbReference>
<reference evidence="3 4" key="1">
    <citation type="submission" date="2022-02" db="EMBL/GenBank/DDBJ databases">
        <title>Mesosutterella porci, a novel member of the family Sutterellaceae from pig feces.</title>
        <authorList>
            <person name="Wylensek D."/>
            <person name="Clavel T."/>
        </authorList>
    </citation>
    <scope>NUCLEOTIDE SEQUENCE [LARGE SCALE GENOMIC DNA]</scope>
    <source>
        <strain evidence="4">oilRF-744-wt-GAM-9</strain>
    </source>
</reference>
<dbReference type="PANTHER" id="PTHR46889">
    <property type="entry name" value="TRANSPOSASE INSF FOR INSERTION SEQUENCE IS3B-RELATED"/>
    <property type="match status" value="1"/>
</dbReference>
<evidence type="ECO:0000313" key="3">
    <source>
        <dbReference type="EMBL" id="MCG5030900.1"/>
    </source>
</evidence>
<dbReference type="InterPro" id="IPR050900">
    <property type="entry name" value="Transposase_IS3/IS150/IS904"/>
</dbReference>
<dbReference type="Gene3D" id="3.30.420.10">
    <property type="entry name" value="Ribonuclease H-like superfamily/Ribonuclease H"/>
    <property type="match status" value="1"/>
</dbReference>
<dbReference type="InterPro" id="IPR012337">
    <property type="entry name" value="RNaseH-like_sf"/>
</dbReference>
<dbReference type="EMBL" id="JAKNCT010000005">
    <property type="protein sequence ID" value="MCG5030900.1"/>
    <property type="molecule type" value="Genomic_DNA"/>
</dbReference>
<dbReference type="Pfam" id="PF00665">
    <property type="entry name" value="rve"/>
    <property type="match status" value="1"/>
</dbReference>
<evidence type="ECO:0000259" key="2">
    <source>
        <dbReference type="PROSITE" id="PS50994"/>
    </source>
</evidence>
<sequence length="241" mass="27906">IGRRRMGSLLKRRFGTEVCETTLQRVMNRHHLGALIRRTRKAKPQAGKATQQQLPDNMLNRQFCADKPMFRLVTDVTYIPYFENGEWHWGYLSLVQDLFDRSIAAWVFSRTQDTALAVATLQILSFRKFAPGAMLHSDRGSIYTSEIFRQLLADMGVAQSFSRTANCYDNATMESFNGTFKVESLYNSLLSREKPSFQEQNDSIAFYIDFYNNRRPCSVIGNVPPSEYRQQRQKEKQETLS</sequence>
<keyword evidence="4" id="KW-1185">Reference proteome</keyword>
<feature type="region of interest" description="Disordered" evidence="1">
    <location>
        <begin position="222"/>
        <end position="241"/>
    </location>
</feature>
<dbReference type="Proteomes" id="UP001297600">
    <property type="component" value="Unassembled WGS sequence"/>
</dbReference>
<gene>
    <name evidence="3" type="ORF">MAF45_05505</name>
</gene>
<evidence type="ECO:0000256" key="1">
    <source>
        <dbReference type="SAM" id="MobiDB-lite"/>
    </source>
</evidence>
<feature type="compositionally biased region" description="Basic and acidic residues" evidence="1">
    <location>
        <begin position="229"/>
        <end position="241"/>
    </location>
</feature>
<dbReference type="PROSITE" id="PS50994">
    <property type="entry name" value="INTEGRASE"/>
    <property type="match status" value="1"/>
</dbReference>
<feature type="non-terminal residue" evidence="3">
    <location>
        <position position="1"/>
    </location>
</feature>
<dbReference type="Pfam" id="PF13333">
    <property type="entry name" value="rve_2"/>
    <property type="match status" value="1"/>
</dbReference>